<dbReference type="EMBL" id="VYZN01000075">
    <property type="protein sequence ID" value="KAE9523860.1"/>
    <property type="molecule type" value="Genomic_DNA"/>
</dbReference>
<keyword evidence="2" id="KW-1185">Reference proteome</keyword>
<accession>A0A6G0SZN7</accession>
<proteinExistence type="predicted"/>
<dbReference type="OrthoDB" id="6630070at2759"/>
<evidence type="ECO:0000313" key="1">
    <source>
        <dbReference type="EMBL" id="KAE9523860.1"/>
    </source>
</evidence>
<evidence type="ECO:0000313" key="2">
    <source>
        <dbReference type="Proteomes" id="UP000475862"/>
    </source>
</evidence>
<protein>
    <submittedName>
        <fullName evidence="1">Uncharacterized protein</fullName>
    </submittedName>
</protein>
<dbReference type="Proteomes" id="UP000475862">
    <property type="component" value="Unassembled WGS sequence"/>
</dbReference>
<reference evidence="1 2" key="1">
    <citation type="submission" date="2019-08" db="EMBL/GenBank/DDBJ databases">
        <title>The genome of the soybean aphid Biotype 1, its phylome, world population structure and adaptation to the North American continent.</title>
        <authorList>
            <person name="Giordano R."/>
            <person name="Donthu R.K."/>
            <person name="Hernandez A.G."/>
            <person name="Wright C.L."/>
            <person name="Zimin A.V."/>
        </authorList>
    </citation>
    <scope>NUCLEOTIDE SEQUENCE [LARGE SCALE GENOMIC DNA]</scope>
    <source>
        <tissue evidence="1">Whole aphids</tissue>
    </source>
</reference>
<organism evidence="1 2">
    <name type="scientific">Aphis glycines</name>
    <name type="common">Soybean aphid</name>
    <dbReference type="NCBI Taxonomy" id="307491"/>
    <lineage>
        <taxon>Eukaryota</taxon>
        <taxon>Metazoa</taxon>
        <taxon>Ecdysozoa</taxon>
        <taxon>Arthropoda</taxon>
        <taxon>Hexapoda</taxon>
        <taxon>Insecta</taxon>
        <taxon>Pterygota</taxon>
        <taxon>Neoptera</taxon>
        <taxon>Paraneoptera</taxon>
        <taxon>Hemiptera</taxon>
        <taxon>Sternorrhyncha</taxon>
        <taxon>Aphidomorpha</taxon>
        <taxon>Aphidoidea</taxon>
        <taxon>Aphididae</taxon>
        <taxon>Aphidini</taxon>
        <taxon>Aphis</taxon>
        <taxon>Aphis</taxon>
    </lineage>
</organism>
<name>A0A6G0SZN7_APHGL</name>
<gene>
    <name evidence="1" type="ORF">AGLY_015748</name>
</gene>
<comment type="caution">
    <text evidence="1">The sequence shown here is derived from an EMBL/GenBank/DDBJ whole genome shotgun (WGS) entry which is preliminary data.</text>
</comment>
<sequence length="224" mass="26120">MFLKNCIPFSKDTKKRILKKELPTHIRLIQAQSNSERSDECIDFTMIFFFVSVYSITSRNNAPISNYGGGFRCKSEYPWCIIETDKSSPFRIIKMKIKNFFILLKDKLRYIRVVANVFPTITDLNGIKILVTCYMYKYDDLTIGITKNNIFEFSNVYLPICTMARINILLSDIRVVSPKVFTKALQVLIMHRHFVKPEAKGLFTLENLKLFNNNNLFPRSDSIN</sequence>
<dbReference type="AlphaFoldDB" id="A0A6G0SZN7"/>